<comment type="caution">
    <text evidence="3">The sequence shown here is derived from an EMBL/GenBank/DDBJ whole genome shotgun (WGS) entry which is preliminary data.</text>
</comment>
<evidence type="ECO:0000256" key="1">
    <source>
        <dbReference type="SAM" id="SignalP"/>
    </source>
</evidence>
<name>A0ABT8FVB4_9MICO</name>
<feature type="chain" id="PRO_5046665908" evidence="1">
    <location>
        <begin position="27"/>
        <end position="200"/>
    </location>
</feature>
<dbReference type="InterPro" id="IPR005183">
    <property type="entry name" value="DUF305_CopM-like"/>
</dbReference>
<evidence type="ECO:0000259" key="2">
    <source>
        <dbReference type="Pfam" id="PF03713"/>
    </source>
</evidence>
<dbReference type="Gene3D" id="1.20.1260.10">
    <property type="match status" value="1"/>
</dbReference>
<organism evidence="3 4">
    <name type="scientific">Microbacterium aurantiacum</name>
    <dbReference type="NCBI Taxonomy" id="162393"/>
    <lineage>
        <taxon>Bacteria</taxon>
        <taxon>Bacillati</taxon>
        <taxon>Actinomycetota</taxon>
        <taxon>Actinomycetes</taxon>
        <taxon>Micrococcales</taxon>
        <taxon>Microbacteriaceae</taxon>
        <taxon>Microbacterium</taxon>
    </lineage>
</organism>
<evidence type="ECO:0000313" key="4">
    <source>
        <dbReference type="Proteomes" id="UP001172731"/>
    </source>
</evidence>
<feature type="domain" description="DUF305" evidence="2">
    <location>
        <begin position="52"/>
        <end position="197"/>
    </location>
</feature>
<dbReference type="EMBL" id="JAHWXI010000015">
    <property type="protein sequence ID" value="MDN4465150.1"/>
    <property type="molecule type" value="Genomic_DNA"/>
</dbReference>
<gene>
    <name evidence="3" type="ORF">KZC48_12180</name>
</gene>
<dbReference type="PROSITE" id="PS51257">
    <property type="entry name" value="PROKAR_LIPOPROTEIN"/>
    <property type="match status" value="1"/>
</dbReference>
<keyword evidence="1" id="KW-0732">Signal</keyword>
<feature type="signal peptide" evidence="1">
    <location>
        <begin position="1"/>
        <end position="26"/>
    </location>
</feature>
<keyword evidence="4" id="KW-1185">Reference proteome</keyword>
<dbReference type="Proteomes" id="UP001172731">
    <property type="component" value="Unassembled WGS sequence"/>
</dbReference>
<accession>A0ABT8FVB4</accession>
<dbReference type="PANTHER" id="PTHR36933">
    <property type="entry name" value="SLL0788 PROTEIN"/>
    <property type="match status" value="1"/>
</dbReference>
<evidence type="ECO:0000313" key="3">
    <source>
        <dbReference type="EMBL" id="MDN4465150.1"/>
    </source>
</evidence>
<dbReference type="InterPro" id="IPR012347">
    <property type="entry name" value="Ferritin-like"/>
</dbReference>
<dbReference type="PANTHER" id="PTHR36933:SF1">
    <property type="entry name" value="SLL0788 PROTEIN"/>
    <property type="match status" value="1"/>
</dbReference>
<proteinExistence type="predicted"/>
<sequence>MKTMRPATIAGVTLAAALALTGCASDAPTMPGMDHGDHASSSAEAVDANSADVMFAQMMIPHHEQAIEMSDTLLAKSDIDPEVTALAEQIKAAQQPEIEQMEEWLDAWGADMPGMDDMDGMHHGDGMMSEDDMEALEAATGTEAARLFLEQMIEHHEGAIDMAQDEVDDGQNADAVALADDIIASQTEEIATMRELLAQL</sequence>
<protein>
    <submittedName>
        <fullName evidence="3">DUF305 domain-containing protein</fullName>
    </submittedName>
</protein>
<dbReference type="Pfam" id="PF03713">
    <property type="entry name" value="DUF305"/>
    <property type="match status" value="1"/>
</dbReference>
<dbReference type="RefSeq" id="WP_301134975.1">
    <property type="nucleotide sequence ID" value="NZ_BAAAUQ010000034.1"/>
</dbReference>
<reference evidence="3" key="1">
    <citation type="submission" date="2021-06" db="EMBL/GenBank/DDBJ databases">
        <title>Genome-based taxonomic framework of Microbacterium strains isolated from marine environment, the description of four new species and reclassification of four preexisting species.</title>
        <authorList>
            <person name="Lee S.D."/>
            <person name="Kim S.-M."/>
            <person name="Byeon Y.-S."/>
            <person name="Yang H.L."/>
            <person name="Kim I.S."/>
        </authorList>
    </citation>
    <scope>NUCLEOTIDE SEQUENCE</scope>
    <source>
        <strain evidence="3">KACC 20510</strain>
    </source>
</reference>